<name>U1GUG7_ENDPU</name>
<gene>
    <name evidence="2" type="ORF">EPUS_08620</name>
</gene>
<dbReference type="OrthoDB" id="2426273at2759"/>
<dbReference type="PANTHER" id="PTHR39596:SF2">
    <property type="entry name" value="HET DOMAIN PROTEIN (AFU_ORTHOLOGUE AFUA_1G17550)-RELATED"/>
    <property type="match status" value="1"/>
</dbReference>
<dbReference type="InterPro" id="IPR010730">
    <property type="entry name" value="HET"/>
</dbReference>
<dbReference type="HOGENOM" id="CLU_009388_3_0_1"/>
<dbReference type="EMBL" id="KE720799">
    <property type="protein sequence ID" value="ERF75666.1"/>
    <property type="molecule type" value="Genomic_DNA"/>
</dbReference>
<sequence>MVVPCLSSVAYDQLDFNTYPRRRGWDCALLAAGDFSQKDARATEAFIQDWLYFGVLWETLGEAAVKSVYVEPHPTSAYGRITTTLLRGQLLHRLAYLGQLCRDDAERAWSLIRKADNCLERLSAFCCLADCEGGEDHARVVWPLSPEVDFSLRALGQSLSSAFAACLFLAVRKYEAVVFRNLRFPGACWVVARMASNNWCSSDISRVVEQYSPSSLYYISLMRRAGTTRDHSSCTKQKCLAFQVDPSRYRTKHLDEHCACSFLGPQIAEVVRIIMSGKIPLLSIIVDERADAVVVSVEPYKAGVEYIAISHVWADGLGNTDRNTLPRCQLLRMRQLLDELRDQASLNVSMRFWLDTLCVPVRQHHANARDRAICQMKDVYMNAYQVLVLDTELQSVDPLDISEAFMRISLSGWMRRLWTLHEGVLGNRLHIKFRNATLNLEKGYKELGFKFQPELAREFENVFGTPMADARQTFWRMRSMRDEIFVGPERKMVGISTKTTVYKDAYQQLVKGRCVRIMLAFDACRYRTPSRTEDLYICLANLLGWDTSDLWSEPVNRRMRLLLEQQEVLPQGVLFVPGPRMHERGWGWAVTEFANEAQSRMRAPITDSSPARRDASGLTVRYPGLILPGAIVPDGPRDIVISSSTGHNSECLTWWRITLLDHQNRIGSTDVDVPSIDSAETPPPDTPKDSMCVVFFQPQMHEIRVIVMPAALLALENFDRHKIIKTEDRIHCKFLDLATIQMISTDDALSALLRRRDLQLLHVKEQARYVSCAWTVQ</sequence>
<organism evidence="2 3">
    <name type="scientific">Endocarpon pusillum (strain Z07020 / HMAS-L-300199)</name>
    <name type="common">Lichen-forming fungus</name>
    <dbReference type="NCBI Taxonomy" id="1263415"/>
    <lineage>
        <taxon>Eukaryota</taxon>
        <taxon>Fungi</taxon>
        <taxon>Dikarya</taxon>
        <taxon>Ascomycota</taxon>
        <taxon>Pezizomycotina</taxon>
        <taxon>Eurotiomycetes</taxon>
        <taxon>Chaetothyriomycetidae</taxon>
        <taxon>Verrucariales</taxon>
        <taxon>Verrucariaceae</taxon>
        <taxon>Endocarpon</taxon>
    </lineage>
</organism>
<proteinExistence type="predicted"/>
<keyword evidence="3" id="KW-1185">Reference proteome</keyword>
<reference evidence="3" key="1">
    <citation type="journal article" date="2014" name="BMC Genomics">
        <title>Genome characteristics reveal the impact of lichenization on lichen-forming fungus Endocarpon pusillum Hedwig (Verrucariales, Ascomycota).</title>
        <authorList>
            <person name="Wang Y.-Y."/>
            <person name="Liu B."/>
            <person name="Zhang X.-Y."/>
            <person name="Zhou Q.-M."/>
            <person name="Zhang T."/>
            <person name="Li H."/>
            <person name="Yu Y.-F."/>
            <person name="Zhang X.-L."/>
            <person name="Hao X.-Y."/>
            <person name="Wang M."/>
            <person name="Wang L."/>
            <person name="Wei J.-C."/>
        </authorList>
    </citation>
    <scope>NUCLEOTIDE SEQUENCE [LARGE SCALE GENOMIC DNA]</scope>
    <source>
        <strain evidence="3">Z07020 / HMAS-L-300199</strain>
    </source>
</reference>
<dbReference type="Pfam" id="PF06985">
    <property type="entry name" value="HET"/>
    <property type="match status" value="1"/>
</dbReference>
<dbReference type="OMA" id="MSAWMRR"/>
<evidence type="ECO:0000259" key="1">
    <source>
        <dbReference type="Pfam" id="PF06985"/>
    </source>
</evidence>
<protein>
    <recommendedName>
        <fullName evidence="1">Heterokaryon incompatibility domain-containing protein</fullName>
    </recommendedName>
</protein>
<dbReference type="RefSeq" id="XP_007786989.1">
    <property type="nucleotide sequence ID" value="XM_007788799.1"/>
</dbReference>
<evidence type="ECO:0000313" key="2">
    <source>
        <dbReference type="EMBL" id="ERF75666.1"/>
    </source>
</evidence>
<accession>U1GUG7</accession>
<evidence type="ECO:0000313" key="3">
    <source>
        <dbReference type="Proteomes" id="UP000019373"/>
    </source>
</evidence>
<dbReference type="PANTHER" id="PTHR39596">
    <property type="match status" value="1"/>
</dbReference>
<dbReference type="Proteomes" id="UP000019373">
    <property type="component" value="Unassembled WGS sequence"/>
</dbReference>
<dbReference type="eggNOG" id="ENOG502SQ4R">
    <property type="taxonomic scope" value="Eukaryota"/>
</dbReference>
<feature type="domain" description="Heterokaryon incompatibility" evidence="1">
    <location>
        <begin position="306"/>
        <end position="389"/>
    </location>
</feature>
<dbReference type="AlphaFoldDB" id="U1GUG7"/>
<dbReference type="GeneID" id="19243468"/>